<name>A0A345NIM4_9MICO</name>
<proteinExistence type="predicted"/>
<dbReference type="AlphaFoldDB" id="A0A345NIM4"/>
<protein>
    <submittedName>
        <fullName evidence="2">DUF3238 domain-containing protein</fullName>
    </submittedName>
</protein>
<dbReference type="InterPro" id="IPR021631">
    <property type="entry name" value="DUF3238"/>
</dbReference>
<gene>
    <name evidence="2" type="ORF">DV701_00625</name>
</gene>
<reference evidence="2 3" key="1">
    <citation type="submission" date="2018-07" db="EMBL/GenBank/DDBJ databases">
        <title>Complete genome sequencing of Ornithinimicrobium sp. AMA3305.</title>
        <authorList>
            <person name="Bae J.-W."/>
        </authorList>
    </citation>
    <scope>NUCLEOTIDE SEQUENCE [LARGE SCALE GENOMIC DNA]</scope>
    <source>
        <strain evidence="2 3">AMA3305</strain>
    </source>
</reference>
<dbReference type="KEGG" id="orn:DV701_00625"/>
<dbReference type="Proteomes" id="UP000253790">
    <property type="component" value="Chromosome"/>
</dbReference>
<organism evidence="2 3">
    <name type="scientific">Ornithinimicrobium avium</name>
    <dbReference type="NCBI Taxonomy" id="2283195"/>
    <lineage>
        <taxon>Bacteria</taxon>
        <taxon>Bacillati</taxon>
        <taxon>Actinomycetota</taxon>
        <taxon>Actinomycetes</taxon>
        <taxon>Micrococcales</taxon>
        <taxon>Ornithinimicrobiaceae</taxon>
        <taxon>Ornithinimicrobium</taxon>
    </lineage>
</organism>
<keyword evidence="1" id="KW-0732">Signal</keyword>
<evidence type="ECO:0000256" key="1">
    <source>
        <dbReference type="SAM" id="SignalP"/>
    </source>
</evidence>
<accession>A0A345NIM4</accession>
<dbReference type="EMBL" id="CP031229">
    <property type="protein sequence ID" value="AXH94882.1"/>
    <property type="molecule type" value="Genomic_DNA"/>
</dbReference>
<feature type="chain" id="PRO_5016931065" evidence="1">
    <location>
        <begin position="33"/>
        <end position="436"/>
    </location>
</feature>
<feature type="signal peptide" evidence="1">
    <location>
        <begin position="1"/>
        <end position="32"/>
    </location>
</feature>
<evidence type="ECO:0000313" key="2">
    <source>
        <dbReference type="EMBL" id="AXH94882.1"/>
    </source>
</evidence>
<dbReference type="Pfam" id="PF11579">
    <property type="entry name" value="DUF3238"/>
    <property type="match status" value="1"/>
</dbReference>
<evidence type="ECO:0000313" key="3">
    <source>
        <dbReference type="Proteomes" id="UP000253790"/>
    </source>
</evidence>
<keyword evidence="3" id="KW-1185">Reference proteome</keyword>
<sequence>MEVSRNARFVAWISAVVVSAASALTTLPVAFAASNIDVAFDSNGALVVSENGVSLQMTVMEESDNTLVISTGSTSSGALVESVVYLVPDPDPAPTAPTMTSGDYTDGVVAFTEEPDVVTPDQYGEEFYSPAEYDSETLIPLVGEVSTGAEVIIVSGVLPVGGDGGGGGGGTLPVEPPVVEVFKDGQHAGALDAKGTFRDNDVVPSHSYTYELVGEDGAVIVQAGAYQSQAVTSGALRNDRIWFNYKTFIPNERVSVFSGSVCRPWWTVGKIYFAGDDRSWSATSSRYRTRAQVKADFTSSSRGVYLNKWVSSTKRYKDATSTKVVASATASSKNIKLSNVKMGTSSASYRLKHDVANPLCYAAGGIWYQVDATVWRNGTASFYGHHLLAPNHEAYVVGSQGGSYQTVARRALRSFVCLNVDCGTGAWSKSFSKSVA</sequence>
<dbReference type="OrthoDB" id="5117915at2"/>